<organism evidence="1 2">
    <name type="scientific">Rhizobium halophytocola</name>
    <dbReference type="NCBI Taxonomy" id="735519"/>
    <lineage>
        <taxon>Bacteria</taxon>
        <taxon>Pseudomonadati</taxon>
        <taxon>Pseudomonadota</taxon>
        <taxon>Alphaproteobacteria</taxon>
        <taxon>Hyphomicrobiales</taxon>
        <taxon>Rhizobiaceae</taxon>
        <taxon>Rhizobium/Agrobacterium group</taxon>
        <taxon>Rhizobium</taxon>
    </lineage>
</organism>
<reference evidence="1 2" key="1">
    <citation type="submission" date="2021-03" db="EMBL/GenBank/DDBJ databases">
        <title>Genomic Encyclopedia of Type Strains, Phase IV (KMG-IV): sequencing the most valuable type-strain genomes for metagenomic binning, comparative biology and taxonomic classification.</title>
        <authorList>
            <person name="Goeker M."/>
        </authorList>
    </citation>
    <scope>NUCLEOTIDE SEQUENCE [LARGE SCALE GENOMIC DNA]</scope>
    <source>
        <strain evidence="1 2">DSM 21600</strain>
    </source>
</reference>
<gene>
    <name evidence="1" type="ORF">J2Z17_002532</name>
</gene>
<dbReference type="EMBL" id="JAGGJU010000006">
    <property type="protein sequence ID" value="MBP1851089.1"/>
    <property type="molecule type" value="Genomic_DNA"/>
</dbReference>
<evidence type="ECO:0008006" key="3">
    <source>
        <dbReference type="Google" id="ProtNLM"/>
    </source>
</evidence>
<dbReference type="Proteomes" id="UP000759443">
    <property type="component" value="Unassembled WGS sequence"/>
</dbReference>
<name>A0ABS4DZL5_9HYPH</name>
<keyword evidence="2" id="KW-1185">Reference proteome</keyword>
<protein>
    <recommendedName>
        <fullName evidence="3">DUF2946 domain-containing protein</fullName>
    </recommendedName>
</protein>
<dbReference type="RefSeq" id="WP_209945447.1">
    <property type="nucleotide sequence ID" value="NZ_JAGGJU010000006.1"/>
</dbReference>
<sequence>MANGLNDWKAWLRLVCAVALLSLGFAHRPPQLLAAIIETASLQLPDGSYADLCLGEKGTHIPGVPAGACEACMLGGQTCLPAPADDGFLIRHFVALANPLVSEAVADNATAIGQPRSRGPPSLS</sequence>
<accession>A0ABS4DZL5</accession>
<proteinExistence type="predicted"/>
<evidence type="ECO:0000313" key="2">
    <source>
        <dbReference type="Proteomes" id="UP000759443"/>
    </source>
</evidence>
<evidence type="ECO:0000313" key="1">
    <source>
        <dbReference type="EMBL" id="MBP1851089.1"/>
    </source>
</evidence>
<comment type="caution">
    <text evidence="1">The sequence shown here is derived from an EMBL/GenBank/DDBJ whole genome shotgun (WGS) entry which is preliminary data.</text>
</comment>